<dbReference type="RefSeq" id="WP_162672624.1">
    <property type="nucleotide sequence ID" value="NZ_LR593886.1"/>
</dbReference>
<dbReference type="KEGG" id="gms:SOIL9_76540"/>
<dbReference type="AlphaFoldDB" id="A0A6P2DIG1"/>
<sequence length="178" mass="19456">MTRWVYILTTFLVLATWVGAQGPVPAPALSPADQLRLLKTNTTLIDNLVDHGVALSSADTVDKRAERCRNASKALANAIQDAADKQEAERVAVLTDLFREVVRDGLLPTLKDGKQTVPPESPAAKKLREVRDASAQDIAELKAALLKTGKVAESTRIKDAFKQLDEVAEVLYELRAKR</sequence>
<proteinExistence type="predicted"/>
<name>A0A6P2DIG1_9BACT</name>
<protein>
    <submittedName>
        <fullName evidence="1">Uncharacterized protein</fullName>
    </submittedName>
</protein>
<organism evidence="1 2">
    <name type="scientific">Gemmata massiliana</name>
    <dbReference type="NCBI Taxonomy" id="1210884"/>
    <lineage>
        <taxon>Bacteria</taxon>
        <taxon>Pseudomonadati</taxon>
        <taxon>Planctomycetota</taxon>
        <taxon>Planctomycetia</taxon>
        <taxon>Gemmatales</taxon>
        <taxon>Gemmataceae</taxon>
        <taxon>Gemmata</taxon>
    </lineage>
</organism>
<gene>
    <name evidence="1" type="ORF">SOIL9_76540</name>
</gene>
<keyword evidence="2" id="KW-1185">Reference proteome</keyword>
<accession>A0A6P2DIG1</accession>
<evidence type="ECO:0000313" key="1">
    <source>
        <dbReference type="EMBL" id="VTS02025.1"/>
    </source>
</evidence>
<reference evidence="1 2" key="1">
    <citation type="submission" date="2019-05" db="EMBL/GenBank/DDBJ databases">
        <authorList>
            <consortium name="Science for Life Laboratories"/>
        </authorList>
    </citation>
    <scope>NUCLEOTIDE SEQUENCE [LARGE SCALE GENOMIC DNA]</scope>
    <source>
        <strain evidence="1">Soil9</strain>
    </source>
</reference>
<dbReference type="Proteomes" id="UP000464178">
    <property type="component" value="Chromosome"/>
</dbReference>
<dbReference type="EMBL" id="LR593886">
    <property type="protein sequence ID" value="VTS02025.1"/>
    <property type="molecule type" value="Genomic_DNA"/>
</dbReference>
<evidence type="ECO:0000313" key="2">
    <source>
        <dbReference type="Proteomes" id="UP000464178"/>
    </source>
</evidence>